<dbReference type="AlphaFoldDB" id="A0A9D3WBD5"/>
<comment type="caution">
    <text evidence="1">The sequence shown here is derived from an EMBL/GenBank/DDBJ whole genome shotgun (WGS) entry which is preliminary data.</text>
</comment>
<dbReference type="Proteomes" id="UP000828251">
    <property type="component" value="Unassembled WGS sequence"/>
</dbReference>
<evidence type="ECO:0000313" key="1">
    <source>
        <dbReference type="EMBL" id="KAH1115670.1"/>
    </source>
</evidence>
<gene>
    <name evidence="1" type="ORF">J1N35_009048</name>
</gene>
<name>A0A9D3WBD5_9ROSI</name>
<proteinExistence type="predicted"/>
<accession>A0A9D3WBD5</accession>
<organism evidence="1 2">
    <name type="scientific">Gossypium stocksii</name>
    <dbReference type="NCBI Taxonomy" id="47602"/>
    <lineage>
        <taxon>Eukaryota</taxon>
        <taxon>Viridiplantae</taxon>
        <taxon>Streptophyta</taxon>
        <taxon>Embryophyta</taxon>
        <taxon>Tracheophyta</taxon>
        <taxon>Spermatophyta</taxon>
        <taxon>Magnoliopsida</taxon>
        <taxon>eudicotyledons</taxon>
        <taxon>Gunneridae</taxon>
        <taxon>Pentapetalae</taxon>
        <taxon>rosids</taxon>
        <taxon>malvids</taxon>
        <taxon>Malvales</taxon>
        <taxon>Malvaceae</taxon>
        <taxon>Malvoideae</taxon>
        <taxon>Gossypium</taxon>
    </lineage>
</organism>
<sequence>MTREKNVKYEEVTEWMSIFLKFQAENVLVAREERSCSTTIARMIIMLKLQCLKHPHYKYKFLVTSRTHRISVVLANGRCFYLPLHLFVASFHLPLHPWFVEML</sequence>
<reference evidence="1 2" key="1">
    <citation type="journal article" date="2021" name="Plant Biotechnol. J.">
        <title>Multi-omics assisted identification of the key and species-specific regulatory components of drought-tolerant mechanisms in Gossypium stocksii.</title>
        <authorList>
            <person name="Yu D."/>
            <person name="Ke L."/>
            <person name="Zhang D."/>
            <person name="Wu Y."/>
            <person name="Sun Y."/>
            <person name="Mei J."/>
            <person name="Sun J."/>
            <person name="Sun Y."/>
        </authorList>
    </citation>
    <scope>NUCLEOTIDE SEQUENCE [LARGE SCALE GENOMIC DNA]</scope>
    <source>
        <strain evidence="2">cv. E1</strain>
        <tissue evidence="1">Leaf</tissue>
    </source>
</reference>
<keyword evidence="2" id="KW-1185">Reference proteome</keyword>
<dbReference type="EMBL" id="JAIQCV010000003">
    <property type="protein sequence ID" value="KAH1115670.1"/>
    <property type="molecule type" value="Genomic_DNA"/>
</dbReference>
<protein>
    <submittedName>
        <fullName evidence="1">Uncharacterized protein</fullName>
    </submittedName>
</protein>
<evidence type="ECO:0000313" key="2">
    <source>
        <dbReference type="Proteomes" id="UP000828251"/>
    </source>
</evidence>